<feature type="repeat" description="ANK" evidence="3">
    <location>
        <begin position="388"/>
        <end position="420"/>
    </location>
</feature>
<keyword evidence="7" id="KW-1185">Reference proteome</keyword>
<evidence type="ECO:0000256" key="2">
    <source>
        <dbReference type="ARBA" id="ARBA00023043"/>
    </source>
</evidence>
<evidence type="ECO:0000313" key="6">
    <source>
        <dbReference type="EMBL" id="KAH3812442.1"/>
    </source>
</evidence>
<evidence type="ECO:0000256" key="1">
    <source>
        <dbReference type="ARBA" id="ARBA00022737"/>
    </source>
</evidence>
<dbReference type="SUPFAM" id="SSF48403">
    <property type="entry name" value="Ankyrin repeat"/>
    <property type="match status" value="2"/>
</dbReference>
<dbReference type="AlphaFoldDB" id="A0A9D4G8X4"/>
<gene>
    <name evidence="6" type="ORF">DPMN_140874</name>
</gene>
<feature type="compositionally biased region" description="Basic residues" evidence="5">
    <location>
        <begin position="589"/>
        <end position="599"/>
    </location>
</feature>
<comment type="caution">
    <text evidence="6">The sequence shown here is derived from an EMBL/GenBank/DDBJ whole genome shotgun (WGS) entry which is preliminary data.</text>
</comment>
<evidence type="ECO:0008006" key="8">
    <source>
        <dbReference type="Google" id="ProtNLM"/>
    </source>
</evidence>
<evidence type="ECO:0000313" key="7">
    <source>
        <dbReference type="Proteomes" id="UP000828390"/>
    </source>
</evidence>
<dbReference type="Proteomes" id="UP000828390">
    <property type="component" value="Unassembled WGS sequence"/>
</dbReference>
<dbReference type="EMBL" id="JAIWYP010000006">
    <property type="protein sequence ID" value="KAH3812442.1"/>
    <property type="molecule type" value="Genomic_DNA"/>
</dbReference>
<feature type="repeat" description="ANK" evidence="3">
    <location>
        <begin position="39"/>
        <end position="71"/>
    </location>
</feature>
<feature type="compositionally biased region" description="Basic and acidic residues" evidence="5">
    <location>
        <begin position="475"/>
        <end position="487"/>
    </location>
</feature>
<dbReference type="PROSITE" id="PS50088">
    <property type="entry name" value="ANK_REPEAT"/>
    <property type="match status" value="6"/>
</dbReference>
<organism evidence="6 7">
    <name type="scientific">Dreissena polymorpha</name>
    <name type="common">Zebra mussel</name>
    <name type="synonym">Mytilus polymorpha</name>
    <dbReference type="NCBI Taxonomy" id="45954"/>
    <lineage>
        <taxon>Eukaryota</taxon>
        <taxon>Metazoa</taxon>
        <taxon>Spiralia</taxon>
        <taxon>Lophotrochozoa</taxon>
        <taxon>Mollusca</taxon>
        <taxon>Bivalvia</taxon>
        <taxon>Autobranchia</taxon>
        <taxon>Heteroconchia</taxon>
        <taxon>Euheterodonta</taxon>
        <taxon>Imparidentia</taxon>
        <taxon>Neoheterodontei</taxon>
        <taxon>Myida</taxon>
        <taxon>Dreissenoidea</taxon>
        <taxon>Dreissenidae</taxon>
        <taxon>Dreissena</taxon>
    </lineage>
</organism>
<dbReference type="Gene3D" id="1.25.40.20">
    <property type="entry name" value="Ankyrin repeat-containing domain"/>
    <property type="match status" value="4"/>
</dbReference>
<dbReference type="InterPro" id="IPR050776">
    <property type="entry name" value="Ank_Repeat/CDKN_Inhibitor"/>
</dbReference>
<accession>A0A9D4G8X4</accession>
<dbReference type="InterPro" id="IPR036770">
    <property type="entry name" value="Ankyrin_rpt-contain_sf"/>
</dbReference>
<feature type="repeat" description="ANK" evidence="3">
    <location>
        <begin position="72"/>
        <end position="104"/>
    </location>
</feature>
<dbReference type="SMART" id="SM00248">
    <property type="entry name" value="ANK"/>
    <property type="match status" value="11"/>
</dbReference>
<evidence type="ECO:0000256" key="4">
    <source>
        <dbReference type="SAM" id="Coils"/>
    </source>
</evidence>
<dbReference type="PANTHER" id="PTHR24201">
    <property type="entry name" value="ANK_REP_REGION DOMAIN-CONTAINING PROTEIN"/>
    <property type="match status" value="1"/>
</dbReference>
<feature type="repeat" description="ANK" evidence="3">
    <location>
        <begin position="147"/>
        <end position="179"/>
    </location>
</feature>
<feature type="region of interest" description="Disordered" evidence="5">
    <location>
        <begin position="567"/>
        <end position="626"/>
    </location>
</feature>
<evidence type="ECO:0000256" key="3">
    <source>
        <dbReference type="PROSITE-ProRule" id="PRU00023"/>
    </source>
</evidence>
<keyword evidence="2 3" id="KW-0040">ANK repeat</keyword>
<feature type="coiled-coil region" evidence="4">
    <location>
        <begin position="527"/>
        <end position="561"/>
    </location>
</feature>
<reference evidence="6" key="1">
    <citation type="journal article" date="2019" name="bioRxiv">
        <title>The Genome of the Zebra Mussel, Dreissena polymorpha: A Resource for Invasive Species Research.</title>
        <authorList>
            <person name="McCartney M.A."/>
            <person name="Auch B."/>
            <person name="Kono T."/>
            <person name="Mallez S."/>
            <person name="Zhang Y."/>
            <person name="Obille A."/>
            <person name="Becker A."/>
            <person name="Abrahante J.E."/>
            <person name="Garbe J."/>
            <person name="Badalamenti J.P."/>
            <person name="Herman A."/>
            <person name="Mangelson H."/>
            <person name="Liachko I."/>
            <person name="Sullivan S."/>
            <person name="Sone E.D."/>
            <person name="Koren S."/>
            <person name="Silverstein K.A.T."/>
            <person name="Beckman K.B."/>
            <person name="Gohl D.M."/>
        </authorList>
    </citation>
    <scope>NUCLEOTIDE SEQUENCE</scope>
    <source>
        <strain evidence="6">Duluth1</strain>
        <tissue evidence="6">Whole animal</tissue>
    </source>
</reference>
<feature type="repeat" description="ANK" evidence="3">
    <location>
        <begin position="180"/>
        <end position="204"/>
    </location>
</feature>
<sequence length="626" mass="69043">MPAQKKYANIHEAVNAGDVVALETMVKAGASINEVNERDKFTPLHCACNVGALECLHWLLWHGADTTVTTPKGWTPAHIAAIRGQDACLQGLANNNVNLSAKDHRGSTPGHLAAAHGNSFTLNTILRSGTGFLNQQGLKDINTTDKNGWTPVHAACYHGRLGCLQLLNKWGASIDECDNIGNTPAHNAAAEGHLPCLKFLVSTGISPTHMLGARNDQGETPKDLAQQFYKDAIIEYINGIEWERDHPEQAENLAFPAHVAAFNGDLDHLRMLVENGVVNINERDDKGSTPAHKAAGQGHVHVLQWLIEMGANMSITNQSGETPRDVARRFSKLACVKLLGRDPLLRGEQEEAEDLGYPAHLAAFSGDLEHLASLIEKGVSNINEQDEKGSTAAHKAAAQGHAHILKWLLEKNADMSLRNTQGRTPLDVARRYGNKTCVKILGGNPDDLQHLEEWSDEEAGGTEGNTDGASISVSDKQKKESRGRARRKVEDLERLLEIAKKNYTQLGGSLPEDRKRLQTIKDKDKTINELEAQLDYERLRREKLEAQLDQYRRDMADLSYRLQAKLGDDSDSESDAGYGHQSRQSTKQRVVKKRSGVKKRSQDEGGVFIKRNVSKEKRGTRYQKVV</sequence>
<name>A0A9D4G8X4_DREPO</name>
<reference evidence="6" key="2">
    <citation type="submission" date="2020-11" db="EMBL/GenBank/DDBJ databases">
        <authorList>
            <person name="McCartney M.A."/>
            <person name="Auch B."/>
            <person name="Kono T."/>
            <person name="Mallez S."/>
            <person name="Becker A."/>
            <person name="Gohl D.M."/>
            <person name="Silverstein K.A.T."/>
            <person name="Koren S."/>
            <person name="Bechman K.B."/>
            <person name="Herman A."/>
            <person name="Abrahante J.E."/>
            <person name="Garbe J."/>
        </authorList>
    </citation>
    <scope>NUCLEOTIDE SEQUENCE</scope>
    <source>
        <strain evidence="6">Duluth1</strain>
        <tissue evidence="6">Whole animal</tissue>
    </source>
</reference>
<dbReference type="PROSITE" id="PS50297">
    <property type="entry name" value="ANK_REP_REGION"/>
    <property type="match status" value="5"/>
</dbReference>
<evidence type="ECO:0000256" key="5">
    <source>
        <dbReference type="SAM" id="MobiDB-lite"/>
    </source>
</evidence>
<feature type="compositionally biased region" description="Polar residues" evidence="5">
    <location>
        <begin position="464"/>
        <end position="474"/>
    </location>
</feature>
<protein>
    <recommendedName>
        <fullName evidence="8">Ankyrin repeat domain-containing protein 42</fullName>
    </recommendedName>
</protein>
<dbReference type="Pfam" id="PF13637">
    <property type="entry name" value="Ank_4"/>
    <property type="match status" value="1"/>
</dbReference>
<dbReference type="Pfam" id="PF12796">
    <property type="entry name" value="Ank_2"/>
    <property type="match status" value="3"/>
</dbReference>
<keyword evidence="1" id="KW-0677">Repeat</keyword>
<dbReference type="PANTHER" id="PTHR24201:SF2">
    <property type="entry name" value="ANKYRIN REPEAT DOMAIN-CONTAINING PROTEIN 42"/>
    <property type="match status" value="1"/>
</dbReference>
<feature type="repeat" description="ANK" evidence="3">
    <location>
        <begin position="286"/>
        <end position="318"/>
    </location>
</feature>
<keyword evidence="4" id="KW-0175">Coiled coil</keyword>
<dbReference type="InterPro" id="IPR002110">
    <property type="entry name" value="Ankyrin_rpt"/>
</dbReference>
<proteinExistence type="predicted"/>
<feature type="region of interest" description="Disordered" evidence="5">
    <location>
        <begin position="456"/>
        <end position="487"/>
    </location>
</feature>